<keyword evidence="1" id="KW-0812">Transmembrane</keyword>
<feature type="transmembrane region" description="Helical" evidence="1">
    <location>
        <begin position="62"/>
        <end position="79"/>
    </location>
</feature>
<organism evidence="2 3">
    <name type="scientific">Pararhizobium antarcticum</name>
    <dbReference type="NCBI Taxonomy" id="1798805"/>
    <lineage>
        <taxon>Bacteria</taxon>
        <taxon>Pseudomonadati</taxon>
        <taxon>Pseudomonadota</taxon>
        <taxon>Alphaproteobacteria</taxon>
        <taxon>Hyphomicrobiales</taxon>
        <taxon>Rhizobiaceae</taxon>
        <taxon>Rhizobium/Agrobacterium group</taxon>
        <taxon>Pararhizobium</taxon>
    </lineage>
</organism>
<proteinExistence type="predicted"/>
<evidence type="ECO:0000256" key="1">
    <source>
        <dbReference type="SAM" id="Phobius"/>
    </source>
</evidence>
<dbReference type="Pfam" id="PF10097">
    <property type="entry name" value="DUF2335"/>
    <property type="match status" value="1"/>
</dbReference>
<keyword evidence="3" id="KW-1185">Reference proteome</keyword>
<protein>
    <recommendedName>
        <fullName evidence="4">DUF2335 domain-containing protein</fullName>
    </recommendedName>
</protein>
<evidence type="ECO:0000313" key="2">
    <source>
        <dbReference type="EMBL" id="OJF97603.1"/>
    </source>
</evidence>
<name>A0A657LUA1_9HYPH</name>
<dbReference type="EMBL" id="LSRP01000082">
    <property type="protein sequence ID" value="OJF97603.1"/>
    <property type="molecule type" value="Genomic_DNA"/>
</dbReference>
<keyword evidence="1" id="KW-0472">Membrane</keyword>
<sequence>MQSEQFSGPIAHPKHLRAYEEILPGAAERIMTMAENQQNHNTDMEKKIVAAQISDQKRGMRYGLVALTLVICLAAYAGMNGNNTLAGMLVGAGVAGVVGAFVKGRYDTSA</sequence>
<dbReference type="Proteomes" id="UP000182661">
    <property type="component" value="Unassembled WGS sequence"/>
</dbReference>
<dbReference type="AlphaFoldDB" id="A0A657LUA1"/>
<feature type="transmembrane region" description="Helical" evidence="1">
    <location>
        <begin position="85"/>
        <end position="102"/>
    </location>
</feature>
<keyword evidence="1" id="KW-1133">Transmembrane helix</keyword>
<evidence type="ECO:0000313" key="3">
    <source>
        <dbReference type="Proteomes" id="UP000182661"/>
    </source>
</evidence>
<gene>
    <name evidence="2" type="ORF">AX760_16720</name>
</gene>
<reference evidence="2 3" key="1">
    <citation type="submission" date="2016-02" db="EMBL/GenBank/DDBJ databases">
        <title>Genome sequencing of a beta-galactosidase producing bacteria Rhizobium sp. 59.</title>
        <authorList>
            <person name="Wang D."/>
            <person name="Kot W."/>
            <person name="Qin Y."/>
            <person name="Hansen L."/>
            <person name="Naqvi K."/>
            <person name="Rensing C."/>
        </authorList>
    </citation>
    <scope>NUCLEOTIDE SEQUENCE [LARGE SCALE GENOMIC DNA]</scope>
    <source>
        <strain evidence="2 3">59</strain>
    </source>
</reference>
<comment type="caution">
    <text evidence="2">The sequence shown here is derived from an EMBL/GenBank/DDBJ whole genome shotgun (WGS) entry which is preliminary data.</text>
</comment>
<dbReference type="InterPro" id="IPR019284">
    <property type="entry name" value="RP532"/>
</dbReference>
<evidence type="ECO:0008006" key="4">
    <source>
        <dbReference type="Google" id="ProtNLM"/>
    </source>
</evidence>
<accession>A0A657LUA1</accession>